<feature type="transmembrane region" description="Helical" evidence="9">
    <location>
        <begin position="168"/>
        <end position="188"/>
    </location>
</feature>
<sequence>MPPPRPSLSEPELHAVAEVLGDPDETVLRLVRSRFVWLVIWPMWFAVLGCFVAGGYPVGRCLAFAGALICQAPLAILASRPGPCGETRCELASALLWTSTLQNIFIAGVTGGLHSPIALVLFMNFTSLYSRYGGSRAGRAALTLSCGAVLGLALLPRAWLGPVLAEPWFTVAATLAALGTLTIHSHFVGALRRTAASAVHEALRARDALAEQALARARELELVGSKLSHELKNPLTAIKALVQIAHRSARDPLLEKQLGVVEQEAERMAGILQSHLRFARPLEQLAPVDVELAELADSALALLEGRARSAGVALYRSGRARATVDPQRLRGALVNLVANAMDVSPRGGRVEVRVSEEAGAVALAVVDGGPGMAPEVLERVGTPFFTTREQGTGLGVVLARSAFEQHGGTLEYRSVPGSGTTALGTIPRPRAG</sequence>
<evidence type="ECO:0000313" key="11">
    <source>
        <dbReference type="EMBL" id="BDG10047.1"/>
    </source>
</evidence>
<dbReference type="Pfam" id="PF00512">
    <property type="entry name" value="HisKA"/>
    <property type="match status" value="1"/>
</dbReference>
<dbReference type="InterPro" id="IPR003594">
    <property type="entry name" value="HATPase_dom"/>
</dbReference>
<dbReference type="EC" id="2.7.13.3" evidence="2"/>
<dbReference type="SMART" id="SM00387">
    <property type="entry name" value="HATPase_c"/>
    <property type="match status" value="1"/>
</dbReference>
<dbReference type="CDD" id="cd00075">
    <property type="entry name" value="HATPase"/>
    <property type="match status" value="1"/>
</dbReference>
<keyword evidence="9" id="KW-0472">Membrane</keyword>
<keyword evidence="5" id="KW-0547">Nucleotide-binding</keyword>
<dbReference type="SUPFAM" id="SSF55874">
    <property type="entry name" value="ATPase domain of HSP90 chaperone/DNA topoisomerase II/histidine kinase"/>
    <property type="match status" value="1"/>
</dbReference>
<evidence type="ECO:0000256" key="4">
    <source>
        <dbReference type="ARBA" id="ARBA00022679"/>
    </source>
</evidence>
<evidence type="ECO:0000256" key="1">
    <source>
        <dbReference type="ARBA" id="ARBA00000085"/>
    </source>
</evidence>
<feature type="transmembrane region" description="Helical" evidence="9">
    <location>
        <begin position="35"/>
        <end position="54"/>
    </location>
</feature>
<dbReference type="Proteomes" id="UP001162734">
    <property type="component" value="Chromosome"/>
</dbReference>
<protein>
    <recommendedName>
        <fullName evidence="2">histidine kinase</fullName>
        <ecNumber evidence="2">2.7.13.3</ecNumber>
    </recommendedName>
</protein>
<dbReference type="EMBL" id="AP025592">
    <property type="protein sequence ID" value="BDG10047.1"/>
    <property type="molecule type" value="Genomic_DNA"/>
</dbReference>
<dbReference type="PRINTS" id="PR00344">
    <property type="entry name" value="BCTRLSENSOR"/>
</dbReference>
<dbReference type="Gene3D" id="1.10.287.130">
    <property type="match status" value="1"/>
</dbReference>
<dbReference type="Gene3D" id="3.30.565.10">
    <property type="entry name" value="Histidine kinase-like ATPase, C-terminal domain"/>
    <property type="match status" value="1"/>
</dbReference>
<dbReference type="InterPro" id="IPR004358">
    <property type="entry name" value="Sig_transdc_His_kin-like_C"/>
</dbReference>
<dbReference type="SUPFAM" id="SSF47384">
    <property type="entry name" value="Homodimeric domain of signal transducing histidine kinase"/>
    <property type="match status" value="1"/>
</dbReference>
<name>A0ABM7XDW6_9BACT</name>
<evidence type="ECO:0000256" key="7">
    <source>
        <dbReference type="ARBA" id="ARBA00022840"/>
    </source>
</evidence>
<dbReference type="Pfam" id="PF02518">
    <property type="entry name" value="HATPase_c"/>
    <property type="match status" value="1"/>
</dbReference>
<dbReference type="PANTHER" id="PTHR42878:SF7">
    <property type="entry name" value="SENSOR HISTIDINE KINASE GLRK"/>
    <property type="match status" value="1"/>
</dbReference>
<accession>A0ABM7XDW6</accession>
<organism evidence="11 12">
    <name type="scientific">Anaeromyxobacter paludicola</name>
    <dbReference type="NCBI Taxonomy" id="2918171"/>
    <lineage>
        <taxon>Bacteria</taxon>
        <taxon>Pseudomonadati</taxon>
        <taxon>Myxococcota</taxon>
        <taxon>Myxococcia</taxon>
        <taxon>Myxococcales</taxon>
        <taxon>Cystobacterineae</taxon>
        <taxon>Anaeromyxobacteraceae</taxon>
        <taxon>Anaeromyxobacter</taxon>
    </lineage>
</organism>
<evidence type="ECO:0000256" key="6">
    <source>
        <dbReference type="ARBA" id="ARBA00022777"/>
    </source>
</evidence>
<evidence type="ECO:0000313" key="12">
    <source>
        <dbReference type="Proteomes" id="UP001162734"/>
    </source>
</evidence>
<feature type="transmembrane region" description="Helical" evidence="9">
    <location>
        <begin position="104"/>
        <end position="125"/>
    </location>
</feature>
<dbReference type="PANTHER" id="PTHR42878">
    <property type="entry name" value="TWO-COMPONENT HISTIDINE KINASE"/>
    <property type="match status" value="1"/>
</dbReference>
<comment type="catalytic activity">
    <reaction evidence="1">
        <text>ATP + protein L-histidine = ADP + protein N-phospho-L-histidine.</text>
        <dbReference type="EC" id="2.7.13.3"/>
    </reaction>
</comment>
<dbReference type="InterPro" id="IPR036097">
    <property type="entry name" value="HisK_dim/P_sf"/>
</dbReference>
<evidence type="ECO:0000256" key="2">
    <source>
        <dbReference type="ARBA" id="ARBA00012438"/>
    </source>
</evidence>
<keyword evidence="3" id="KW-0597">Phosphoprotein</keyword>
<gene>
    <name evidence="11" type="ORF">AMPC_31600</name>
</gene>
<evidence type="ECO:0000256" key="8">
    <source>
        <dbReference type="ARBA" id="ARBA00023012"/>
    </source>
</evidence>
<keyword evidence="12" id="KW-1185">Reference proteome</keyword>
<keyword evidence="6" id="KW-0418">Kinase</keyword>
<feature type="transmembrane region" description="Helical" evidence="9">
    <location>
        <begin position="137"/>
        <end position="156"/>
    </location>
</feature>
<keyword evidence="7" id="KW-0067">ATP-binding</keyword>
<evidence type="ECO:0000256" key="3">
    <source>
        <dbReference type="ARBA" id="ARBA00022553"/>
    </source>
</evidence>
<dbReference type="CDD" id="cd00082">
    <property type="entry name" value="HisKA"/>
    <property type="match status" value="1"/>
</dbReference>
<keyword evidence="8" id="KW-0902">Two-component regulatory system</keyword>
<dbReference type="InterPro" id="IPR036890">
    <property type="entry name" value="HATPase_C_sf"/>
</dbReference>
<feature type="domain" description="Histidine kinase" evidence="10">
    <location>
        <begin position="226"/>
        <end position="430"/>
    </location>
</feature>
<dbReference type="SMART" id="SM00388">
    <property type="entry name" value="HisKA"/>
    <property type="match status" value="1"/>
</dbReference>
<evidence type="ECO:0000256" key="5">
    <source>
        <dbReference type="ARBA" id="ARBA00022741"/>
    </source>
</evidence>
<evidence type="ECO:0000256" key="9">
    <source>
        <dbReference type="SAM" id="Phobius"/>
    </source>
</evidence>
<dbReference type="RefSeq" id="WP_248342443.1">
    <property type="nucleotide sequence ID" value="NZ_AP025592.1"/>
</dbReference>
<dbReference type="InterPro" id="IPR005467">
    <property type="entry name" value="His_kinase_dom"/>
</dbReference>
<dbReference type="InterPro" id="IPR050351">
    <property type="entry name" value="BphY/WalK/GraS-like"/>
</dbReference>
<keyword evidence="9" id="KW-1133">Transmembrane helix</keyword>
<keyword evidence="4" id="KW-0808">Transferase</keyword>
<dbReference type="InterPro" id="IPR003661">
    <property type="entry name" value="HisK_dim/P_dom"/>
</dbReference>
<dbReference type="PROSITE" id="PS50109">
    <property type="entry name" value="HIS_KIN"/>
    <property type="match status" value="1"/>
</dbReference>
<proteinExistence type="predicted"/>
<evidence type="ECO:0000259" key="10">
    <source>
        <dbReference type="PROSITE" id="PS50109"/>
    </source>
</evidence>
<keyword evidence="9" id="KW-0812">Transmembrane</keyword>
<reference evidence="12" key="1">
    <citation type="journal article" date="2022" name="Int. J. Syst. Evol. Microbiol.">
        <title>Anaeromyxobacter oryzae sp. nov., Anaeromyxobacter diazotrophicus sp. nov. and Anaeromyxobacter paludicola sp. nov., isolated from paddy soils.</title>
        <authorList>
            <person name="Itoh H."/>
            <person name="Xu Z."/>
            <person name="Mise K."/>
            <person name="Masuda Y."/>
            <person name="Ushijima N."/>
            <person name="Hayakawa C."/>
            <person name="Shiratori Y."/>
            <person name="Senoo K."/>
        </authorList>
    </citation>
    <scope>NUCLEOTIDE SEQUENCE [LARGE SCALE GENOMIC DNA]</scope>
    <source>
        <strain evidence="12">Red630</strain>
    </source>
</reference>